<name>A0A9W7XRU0_9FUNG</name>
<dbReference type="OrthoDB" id="497541at2759"/>
<dbReference type="Pfam" id="PF00571">
    <property type="entry name" value="CBS"/>
    <property type="match status" value="3"/>
</dbReference>
<accession>A0A9W7XRU0</accession>
<evidence type="ECO:0000313" key="7">
    <source>
        <dbReference type="Proteomes" id="UP001149813"/>
    </source>
</evidence>
<feature type="region of interest" description="Disordered" evidence="4">
    <location>
        <begin position="95"/>
        <end position="117"/>
    </location>
</feature>
<dbReference type="EMBL" id="JANBOJ010000387">
    <property type="protein sequence ID" value="KAJ1719506.1"/>
    <property type="molecule type" value="Genomic_DNA"/>
</dbReference>
<dbReference type="Gene3D" id="3.10.580.10">
    <property type="entry name" value="CBS-domain"/>
    <property type="match status" value="2"/>
</dbReference>
<keyword evidence="2 3" id="KW-0129">CBS domain</keyword>
<dbReference type="InterPro" id="IPR000644">
    <property type="entry name" value="CBS_dom"/>
</dbReference>
<dbReference type="GO" id="GO:0004865">
    <property type="term" value="F:protein serine/threonine phosphatase inhibitor activity"/>
    <property type="evidence" value="ECO:0007669"/>
    <property type="project" value="TreeGrafter"/>
</dbReference>
<feature type="domain" description="CBS" evidence="5">
    <location>
        <begin position="34"/>
        <end position="97"/>
    </location>
</feature>
<feature type="compositionally biased region" description="Low complexity" evidence="4">
    <location>
        <begin position="1"/>
        <end position="12"/>
    </location>
</feature>
<protein>
    <submittedName>
        <fullName evidence="6">Cell separation during budding</fullName>
    </submittedName>
</protein>
<evidence type="ECO:0000256" key="1">
    <source>
        <dbReference type="ARBA" id="ARBA00022737"/>
    </source>
</evidence>
<proteinExistence type="predicted"/>
<dbReference type="GO" id="GO:0042149">
    <property type="term" value="P:cellular response to glucose starvation"/>
    <property type="evidence" value="ECO:0007669"/>
    <property type="project" value="TreeGrafter"/>
</dbReference>
<gene>
    <name evidence="6" type="primary">SDS23</name>
    <name evidence="6" type="ORF">LPJ53_005742</name>
</gene>
<reference evidence="6" key="1">
    <citation type="submission" date="2022-07" db="EMBL/GenBank/DDBJ databases">
        <title>Phylogenomic reconstructions and comparative analyses of Kickxellomycotina fungi.</title>
        <authorList>
            <person name="Reynolds N.K."/>
            <person name="Stajich J.E."/>
            <person name="Barry K."/>
            <person name="Grigoriev I.V."/>
            <person name="Crous P."/>
            <person name="Smith M.E."/>
        </authorList>
    </citation>
    <scope>NUCLEOTIDE SEQUENCE</scope>
    <source>
        <strain evidence="6">NBRC 32514</strain>
    </source>
</reference>
<evidence type="ECO:0000259" key="5">
    <source>
        <dbReference type="PROSITE" id="PS51371"/>
    </source>
</evidence>
<keyword evidence="7" id="KW-1185">Reference proteome</keyword>
<evidence type="ECO:0000256" key="4">
    <source>
        <dbReference type="SAM" id="MobiDB-lite"/>
    </source>
</evidence>
<evidence type="ECO:0000256" key="3">
    <source>
        <dbReference type="PROSITE-ProRule" id="PRU00703"/>
    </source>
</evidence>
<dbReference type="InterPro" id="IPR050511">
    <property type="entry name" value="AMPK_gamma/SDS23_families"/>
</dbReference>
<dbReference type="InterPro" id="IPR046342">
    <property type="entry name" value="CBS_dom_sf"/>
</dbReference>
<evidence type="ECO:0000313" key="6">
    <source>
        <dbReference type="EMBL" id="KAJ1719506.1"/>
    </source>
</evidence>
<organism evidence="6 7">
    <name type="scientific">Coemansia erecta</name>
    <dbReference type="NCBI Taxonomy" id="147472"/>
    <lineage>
        <taxon>Eukaryota</taxon>
        <taxon>Fungi</taxon>
        <taxon>Fungi incertae sedis</taxon>
        <taxon>Zoopagomycota</taxon>
        <taxon>Kickxellomycotina</taxon>
        <taxon>Kickxellomycetes</taxon>
        <taxon>Kickxellales</taxon>
        <taxon>Kickxellaceae</taxon>
        <taxon>Coemansia</taxon>
    </lineage>
</organism>
<feature type="region of interest" description="Disordered" evidence="4">
    <location>
        <begin position="1"/>
        <end position="22"/>
    </location>
</feature>
<dbReference type="AlphaFoldDB" id="A0A9W7XRU0"/>
<dbReference type="Proteomes" id="UP001149813">
    <property type="component" value="Unassembled WGS sequence"/>
</dbReference>
<comment type="caution">
    <text evidence="6">The sequence shown here is derived from an EMBL/GenBank/DDBJ whole genome shotgun (WGS) entry which is preliminary data.</text>
</comment>
<evidence type="ECO:0000256" key="2">
    <source>
        <dbReference type="ARBA" id="ARBA00023122"/>
    </source>
</evidence>
<dbReference type="PANTHER" id="PTHR13780">
    <property type="entry name" value="AMP-ACTIVATED PROTEIN KINASE, GAMMA REGULATORY SUBUNIT"/>
    <property type="match status" value="1"/>
</dbReference>
<keyword evidence="1" id="KW-0677">Repeat</keyword>
<dbReference type="CDD" id="cd02205">
    <property type="entry name" value="CBS_pair_SF"/>
    <property type="match status" value="2"/>
</dbReference>
<sequence>MSTSSSQQQQQQDPSDRPGLGAPRHWLAVQAHELVEDQHVVQVDSEATIEEACDALIQHNIQSVPLHDARSQTYVGMFDLHDLAAYILAKRPQLGSSPSPSLGSASNSGGGGSPLMRRAMGRRGEMVSRVSDMSHVNPFYSVLPETTVAQVAGVFAKGAHRVAVMENERRIRGILSQTRVVRYFFEHCAAPDDDNNGDDAGAARAVVSASEDALLDRTLLQLGLVTNDVVVAQPQMPVIQALSLLEQWHVSSLALVDHEQRIIGNLSVGDIKYLAKDRGLLGGTCMDLVQAVRFMQGVEEGRDRAAVFSVRPEATLRYALSKLVATGAHRVWITRPKGNGPMEKARAPAAEAVGAAEEGAQPQAVRSCRRASVSSGSAKTVAIAPPHFAGAFDDAVCGVVSLTDVMRLLTENAPAPAANPEYDYASMD</sequence>
<dbReference type="SMART" id="SM00116">
    <property type="entry name" value="CBS"/>
    <property type="match status" value="3"/>
</dbReference>
<feature type="compositionally biased region" description="Low complexity" evidence="4">
    <location>
        <begin position="95"/>
        <end position="107"/>
    </location>
</feature>
<dbReference type="SUPFAM" id="SSF54631">
    <property type="entry name" value="CBS-domain pair"/>
    <property type="match status" value="2"/>
</dbReference>
<dbReference type="PANTHER" id="PTHR13780:SF36">
    <property type="entry name" value="CBS DOMAIN-CONTAINING PROTEIN"/>
    <property type="match status" value="1"/>
</dbReference>
<feature type="domain" description="CBS" evidence="5">
    <location>
        <begin position="225"/>
        <end position="281"/>
    </location>
</feature>
<feature type="domain" description="CBS" evidence="5">
    <location>
        <begin position="133"/>
        <end position="191"/>
    </location>
</feature>
<dbReference type="PROSITE" id="PS51371">
    <property type="entry name" value="CBS"/>
    <property type="match status" value="3"/>
</dbReference>